<evidence type="ECO:0000313" key="4">
    <source>
        <dbReference type="Proteomes" id="UP001281410"/>
    </source>
</evidence>
<feature type="coiled-coil region" evidence="1">
    <location>
        <begin position="28"/>
        <end position="94"/>
    </location>
</feature>
<proteinExistence type="predicted"/>
<sequence length="257" mass="30747">MGGFHSKKKKNNNRESSKAISYDDIHVKSSLTEKIRLLREEINEMVHEREKERRDYEREVMVFAFKESEWKQERKKLREEVKRLRKNLQDKEDKMMMRSVMEDDDGLMKNNNISSSSRSTCQLKEWELLGTSFLVGQMREERARRDEAVEKWKHLYLAIKTELDHLIHTTHNGDGVVYRRAEEEETIQELRMEVKDKEESMEALRAQLASTEQEVYRRERDIDILRQSLKIMSCYKKPSRAAKTFSATLHLSKKHTH</sequence>
<feature type="coiled-coil region" evidence="1">
    <location>
        <begin position="180"/>
        <end position="221"/>
    </location>
</feature>
<dbReference type="PANTHER" id="PTHR37226:SF4">
    <property type="entry name" value="GOLGIN FAMILY A PROTEIN"/>
    <property type="match status" value="1"/>
</dbReference>
<evidence type="ECO:0000256" key="1">
    <source>
        <dbReference type="SAM" id="Coils"/>
    </source>
</evidence>
<comment type="caution">
    <text evidence="3">The sequence shown here is derived from an EMBL/GenBank/DDBJ whole genome shotgun (WGS) entry which is preliminary data.</text>
</comment>
<protein>
    <submittedName>
        <fullName evidence="3">Uncharacterized protein</fullName>
    </submittedName>
</protein>
<reference evidence="3" key="1">
    <citation type="journal article" date="2023" name="Plant J.">
        <title>Genome sequences and population genomics provide insights into the demographic history, inbreeding, and mutation load of two 'living fossil' tree species of Dipteronia.</title>
        <authorList>
            <person name="Feng Y."/>
            <person name="Comes H.P."/>
            <person name="Chen J."/>
            <person name="Zhu S."/>
            <person name="Lu R."/>
            <person name="Zhang X."/>
            <person name="Li P."/>
            <person name="Qiu J."/>
            <person name="Olsen K.M."/>
            <person name="Qiu Y."/>
        </authorList>
    </citation>
    <scope>NUCLEOTIDE SEQUENCE</scope>
    <source>
        <strain evidence="3">NBL</strain>
    </source>
</reference>
<keyword evidence="4" id="KW-1185">Reference proteome</keyword>
<dbReference type="AlphaFoldDB" id="A0AAD9ZNQ6"/>
<feature type="region of interest" description="Disordered" evidence="2">
    <location>
        <begin position="1"/>
        <end position="22"/>
    </location>
</feature>
<feature type="compositionally biased region" description="Basic and acidic residues" evidence="2">
    <location>
        <begin position="12"/>
        <end position="22"/>
    </location>
</feature>
<dbReference type="PANTHER" id="PTHR37226">
    <property type="entry name" value="GOLGIN FAMILY A PROTEIN"/>
    <property type="match status" value="1"/>
</dbReference>
<accession>A0AAD9ZNQ6</accession>
<gene>
    <name evidence="3" type="ORF">Dsin_027303</name>
</gene>
<keyword evidence="1" id="KW-0175">Coiled coil</keyword>
<evidence type="ECO:0000313" key="3">
    <source>
        <dbReference type="EMBL" id="KAK3187742.1"/>
    </source>
</evidence>
<evidence type="ECO:0000256" key="2">
    <source>
        <dbReference type="SAM" id="MobiDB-lite"/>
    </source>
</evidence>
<name>A0AAD9ZNQ6_9ROSI</name>
<dbReference type="Proteomes" id="UP001281410">
    <property type="component" value="Unassembled WGS sequence"/>
</dbReference>
<dbReference type="EMBL" id="JANJYJ010000009">
    <property type="protein sequence ID" value="KAK3187742.1"/>
    <property type="molecule type" value="Genomic_DNA"/>
</dbReference>
<organism evidence="3 4">
    <name type="scientific">Dipteronia sinensis</name>
    <dbReference type="NCBI Taxonomy" id="43782"/>
    <lineage>
        <taxon>Eukaryota</taxon>
        <taxon>Viridiplantae</taxon>
        <taxon>Streptophyta</taxon>
        <taxon>Embryophyta</taxon>
        <taxon>Tracheophyta</taxon>
        <taxon>Spermatophyta</taxon>
        <taxon>Magnoliopsida</taxon>
        <taxon>eudicotyledons</taxon>
        <taxon>Gunneridae</taxon>
        <taxon>Pentapetalae</taxon>
        <taxon>rosids</taxon>
        <taxon>malvids</taxon>
        <taxon>Sapindales</taxon>
        <taxon>Sapindaceae</taxon>
        <taxon>Hippocastanoideae</taxon>
        <taxon>Acereae</taxon>
        <taxon>Dipteronia</taxon>
    </lineage>
</organism>
<feature type="compositionally biased region" description="Basic residues" evidence="2">
    <location>
        <begin position="1"/>
        <end position="11"/>
    </location>
</feature>